<keyword evidence="2" id="KW-0238">DNA-binding</keyword>
<evidence type="ECO:0000256" key="3">
    <source>
        <dbReference type="ARBA" id="ARBA00023163"/>
    </source>
</evidence>
<dbReference type="InterPro" id="IPR050707">
    <property type="entry name" value="HTH_MetabolicPath_Reg"/>
</dbReference>
<comment type="caution">
    <text evidence="7">The sequence shown here is derived from an EMBL/GenBank/DDBJ whole genome shotgun (WGS) entry which is preliminary data.</text>
</comment>
<dbReference type="PANTHER" id="PTHR30136">
    <property type="entry name" value="HELIX-TURN-HELIX TRANSCRIPTIONAL REGULATOR, ICLR FAMILY"/>
    <property type="match status" value="1"/>
</dbReference>
<sequence>MPADPPATSLEKMLSILDLIEDSDAGQSYDDLSDKLGLARSTLYRYLKVLTEAGLLTSLPDVGYTLGPRISELDYKMRMRDPLIIASRPIMIELVKAVPGIALLCRRYRDKVLCVHQESNTDAFNSSYERGYARPLLRGSASRIILAYTPARTVGRLYEADPAAFAQAGLGDSLEAVKATLAAIRQRGWDSTSGQVTHGVTGVAAPILDSRGSVVGSLSVTIGKARLDERETAAAADRIAFCAGIVSKTIASDTPRARDQALRTAHARTPPDPMREDD</sequence>
<dbReference type="InterPro" id="IPR014757">
    <property type="entry name" value="Tscrpt_reg_IclR_C"/>
</dbReference>
<dbReference type="InterPro" id="IPR011991">
    <property type="entry name" value="ArsR-like_HTH"/>
</dbReference>
<evidence type="ECO:0000256" key="4">
    <source>
        <dbReference type="SAM" id="MobiDB-lite"/>
    </source>
</evidence>
<dbReference type="PANTHER" id="PTHR30136:SF24">
    <property type="entry name" value="HTH-TYPE TRANSCRIPTIONAL REPRESSOR ALLR"/>
    <property type="match status" value="1"/>
</dbReference>
<dbReference type="PROSITE" id="PS51078">
    <property type="entry name" value="ICLR_ED"/>
    <property type="match status" value="1"/>
</dbReference>
<dbReference type="SUPFAM" id="SSF55781">
    <property type="entry name" value="GAF domain-like"/>
    <property type="match status" value="1"/>
</dbReference>
<keyword evidence="3" id="KW-0804">Transcription</keyword>
<dbReference type="Pfam" id="PF09339">
    <property type="entry name" value="HTH_IclR"/>
    <property type="match status" value="1"/>
</dbReference>
<dbReference type="SUPFAM" id="SSF46785">
    <property type="entry name" value="Winged helix' DNA-binding domain"/>
    <property type="match status" value="1"/>
</dbReference>
<feature type="domain" description="HTH iclR-type" evidence="5">
    <location>
        <begin position="7"/>
        <end position="68"/>
    </location>
</feature>
<evidence type="ECO:0000313" key="8">
    <source>
        <dbReference type="Proteomes" id="UP001501706"/>
    </source>
</evidence>
<dbReference type="InterPro" id="IPR005471">
    <property type="entry name" value="Tscrpt_reg_IclR_N"/>
</dbReference>
<evidence type="ECO:0000256" key="1">
    <source>
        <dbReference type="ARBA" id="ARBA00023015"/>
    </source>
</evidence>
<dbReference type="Gene3D" id="1.10.10.10">
    <property type="entry name" value="Winged helix-like DNA-binding domain superfamily/Winged helix DNA-binding domain"/>
    <property type="match status" value="1"/>
</dbReference>
<feature type="region of interest" description="Disordered" evidence="4">
    <location>
        <begin position="253"/>
        <end position="278"/>
    </location>
</feature>
<feature type="domain" description="IclR-ED" evidence="6">
    <location>
        <begin position="69"/>
        <end position="252"/>
    </location>
</feature>
<dbReference type="InterPro" id="IPR036388">
    <property type="entry name" value="WH-like_DNA-bd_sf"/>
</dbReference>
<protein>
    <submittedName>
        <fullName evidence="7">IclR family transcriptional regulator</fullName>
    </submittedName>
</protein>
<dbReference type="SMART" id="SM00346">
    <property type="entry name" value="HTH_ICLR"/>
    <property type="match status" value="1"/>
</dbReference>
<name>A0ABN1BRI8_9BURK</name>
<reference evidence="7 8" key="1">
    <citation type="journal article" date="2019" name="Int. J. Syst. Evol. Microbiol.">
        <title>The Global Catalogue of Microorganisms (GCM) 10K type strain sequencing project: providing services to taxonomists for standard genome sequencing and annotation.</title>
        <authorList>
            <consortium name="The Broad Institute Genomics Platform"/>
            <consortium name="The Broad Institute Genome Sequencing Center for Infectious Disease"/>
            <person name="Wu L."/>
            <person name="Ma J."/>
        </authorList>
    </citation>
    <scope>NUCLEOTIDE SEQUENCE [LARGE SCALE GENOMIC DNA]</scope>
    <source>
        <strain evidence="7 8">JCM 14330</strain>
    </source>
</reference>
<evidence type="ECO:0000313" key="7">
    <source>
        <dbReference type="EMBL" id="GAA0504039.1"/>
    </source>
</evidence>
<dbReference type="Gene3D" id="3.30.450.40">
    <property type="match status" value="1"/>
</dbReference>
<keyword evidence="8" id="KW-1185">Reference proteome</keyword>
<dbReference type="PROSITE" id="PS51077">
    <property type="entry name" value="HTH_ICLR"/>
    <property type="match status" value="1"/>
</dbReference>
<keyword evidence="1" id="KW-0805">Transcription regulation</keyword>
<gene>
    <name evidence="7" type="ORF">GCM10009097_21110</name>
</gene>
<organism evidence="7 8">
    <name type="scientific">Pigmentiphaga daeguensis</name>
    <dbReference type="NCBI Taxonomy" id="414049"/>
    <lineage>
        <taxon>Bacteria</taxon>
        <taxon>Pseudomonadati</taxon>
        <taxon>Pseudomonadota</taxon>
        <taxon>Betaproteobacteria</taxon>
        <taxon>Burkholderiales</taxon>
        <taxon>Alcaligenaceae</taxon>
        <taxon>Pigmentiphaga</taxon>
    </lineage>
</organism>
<dbReference type="InterPro" id="IPR029016">
    <property type="entry name" value="GAF-like_dom_sf"/>
</dbReference>
<evidence type="ECO:0000259" key="5">
    <source>
        <dbReference type="PROSITE" id="PS51077"/>
    </source>
</evidence>
<dbReference type="Proteomes" id="UP001501706">
    <property type="component" value="Unassembled WGS sequence"/>
</dbReference>
<dbReference type="EMBL" id="BAAAEN010000006">
    <property type="protein sequence ID" value="GAA0504039.1"/>
    <property type="molecule type" value="Genomic_DNA"/>
</dbReference>
<accession>A0ABN1BRI8</accession>
<evidence type="ECO:0000256" key="2">
    <source>
        <dbReference type="ARBA" id="ARBA00023125"/>
    </source>
</evidence>
<dbReference type="RefSeq" id="WP_087838105.1">
    <property type="nucleotide sequence ID" value="NZ_BAAAEN010000006.1"/>
</dbReference>
<dbReference type="CDD" id="cd00090">
    <property type="entry name" value="HTH_ARSR"/>
    <property type="match status" value="1"/>
</dbReference>
<proteinExistence type="predicted"/>
<dbReference type="InterPro" id="IPR036390">
    <property type="entry name" value="WH_DNA-bd_sf"/>
</dbReference>
<evidence type="ECO:0000259" key="6">
    <source>
        <dbReference type="PROSITE" id="PS51078"/>
    </source>
</evidence>
<dbReference type="Pfam" id="PF01614">
    <property type="entry name" value="IclR_C"/>
    <property type="match status" value="1"/>
</dbReference>